<gene>
    <name evidence="10" type="ORF">NLI96_g10951</name>
</gene>
<comment type="caution">
    <text evidence="10">The sequence shown here is derived from an EMBL/GenBank/DDBJ whole genome shotgun (WGS) entry which is preliminary data.</text>
</comment>
<dbReference type="PANTHER" id="PTHR24305">
    <property type="entry name" value="CYTOCHROME P450"/>
    <property type="match status" value="1"/>
</dbReference>
<evidence type="ECO:0000256" key="6">
    <source>
        <dbReference type="ARBA" id="ARBA00023002"/>
    </source>
</evidence>
<keyword evidence="4 9" id="KW-0349">Heme</keyword>
<protein>
    <recommendedName>
        <fullName evidence="12">Cytochrome P450</fullName>
    </recommendedName>
</protein>
<dbReference type="InterPro" id="IPR001128">
    <property type="entry name" value="Cyt_P450"/>
</dbReference>
<dbReference type="GO" id="GO:0016705">
    <property type="term" value="F:oxidoreductase activity, acting on paired donors, with incorporation or reduction of molecular oxygen"/>
    <property type="evidence" value="ECO:0007669"/>
    <property type="project" value="InterPro"/>
</dbReference>
<evidence type="ECO:0000256" key="7">
    <source>
        <dbReference type="ARBA" id="ARBA00023004"/>
    </source>
</evidence>
<accession>A0AAD5UV35</accession>
<dbReference type="InterPro" id="IPR002401">
    <property type="entry name" value="Cyt_P450_E_grp-I"/>
</dbReference>
<dbReference type="InterPro" id="IPR050121">
    <property type="entry name" value="Cytochrome_P450_monoxygenase"/>
</dbReference>
<dbReference type="SUPFAM" id="SSF48264">
    <property type="entry name" value="Cytochrome P450"/>
    <property type="match status" value="1"/>
</dbReference>
<dbReference type="EMBL" id="JANAWD010000672">
    <property type="protein sequence ID" value="KAJ3476747.1"/>
    <property type="molecule type" value="Genomic_DNA"/>
</dbReference>
<evidence type="ECO:0000256" key="9">
    <source>
        <dbReference type="PIRSR" id="PIRSR602401-1"/>
    </source>
</evidence>
<dbReference type="PANTHER" id="PTHR24305:SF166">
    <property type="entry name" value="CYTOCHROME P450 12A4, MITOCHONDRIAL-RELATED"/>
    <property type="match status" value="1"/>
</dbReference>
<keyword evidence="7 9" id="KW-0408">Iron</keyword>
<dbReference type="InterPro" id="IPR036396">
    <property type="entry name" value="Cyt_P450_sf"/>
</dbReference>
<evidence type="ECO:0000256" key="2">
    <source>
        <dbReference type="ARBA" id="ARBA00005179"/>
    </source>
</evidence>
<comment type="cofactor">
    <cofactor evidence="1 9">
        <name>heme</name>
        <dbReference type="ChEBI" id="CHEBI:30413"/>
    </cofactor>
</comment>
<reference evidence="10" key="1">
    <citation type="submission" date="2022-07" db="EMBL/GenBank/DDBJ databases">
        <title>Genome Sequence of Physisporinus lineatus.</title>
        <authorList>
            <person name="Buettner E."/>
        </authorList>
    </citation>
    <scope>NUCLEOTIDE SEQUENCE</scope>
    <source>
        <strain evidence="10">VT162</strain>
    </source>
</reference>
<dbReference type="GO" id="GO:0020037">
    <property type="term" value="F:heme binding"/>
    <property type="evidence" value="ECO:0007669"/>
    <property type="project" value="InterPro"/>
</dbReference>
<dbReference type="Proteomes" id="UP001212997">
    <property type="component" value="Unassembled WGS sequence"/>
</dbReference>
<comment type="similarity">
    <text evidence="3">Belongs to the cytochrome P450 family.</text>
</comment>
<dbReference type="AlphaFoldDB" id="A0AAD5UV35"/>
<dbReference type="GO" id="GO:0004497">
    <property type="term" value="F:monooxygenase activity"/>
    <property type="evidence" value="ECO:0007669"/>
    <property type="project" value="UniProtKB-KW"/>
</dbReference>
<dbReference type="Pfam" id="PF00067">
    <property type="entry name" value="p450"/>
    <property type="match status" value="1"/>
</dbReference>
<evidence type="ECO:0000313" key="11">
    <source>
        <dbReference type="Proteomes" id="UP001212997"/>
    </source>
</evidence>
<dbReference type="PRINTS" id="PR00385">
    <property type="entry name" value="P450"/>
</dbReference>
<sequence length="502" mass="56363">MSVPWIAILILALLYLAYNVLPTLLAPFLTPLRRLPGPSSPSWFWGHLREYTHDPGTLPKSWVAKYGHVLKFKLMFNWTTRSQHILAFLLVDFLEKDSFDDFSLIGVHPKRRVMNPAFGPAQIRGFTDLFFEKSMQLRDIWQSSVQQGDVNERTQIDILAGLNQMTLDVIGMAGVWTFRLKRITGNDIVNLFCSTGFGYRFDGLTPSGKNNPLRSALNEILNPSAFSSRLALVQAFIPFFRWVPTQRKRKVLAARQSMLQIGAEILAEKRAAILTTTENKEKGSISSNSIDGSERDLLTLLIKANIANDLPENQRLSDDEVIAQIPTFFIAGHETTATAVTWCLFALSINVNIQDKLRKELRAVPTETPTMDELMALPYLDCVLRETLRLYPPVPQVSRQATKDDVIPLNKPYVDTQGKISHSIHIRAGDHIIISIAAINQLKKIWGDDAEEFRPERWNNPPSAAAGIPGVWGNVLTFLGGPRACIGYRFSLVDFPSSGLRP</sequence>
<dbReference type="GO" id="GO:0005506">
    <property type="term" value="F:iron ion binding"/>
    <property type="evidence" value="ECO:0007669"/>
    <property type="project" value="InterPro"/>
</dbReference>
<evidence type="ECO:0000256" key="5">
    <source>
        <dbReference type="ARBA" id="ARBA00022723"/>
    </source>
</evidence>
<keyword evidence="11" id="KW-1185">Reference proteome</keyword>
<keyword evidence="8" id="KW-0503">Monooxygenase</keyword>
<organism evidence="10 11">
    <name type="scientific">Meripilus lineatus</name>
    <dbReference type="NCBI Taxonomy" id="2056292"/>
    <lineage>
        <taxon>Eukaryota</taxon>
        <taxon>Fungi</taxon>
        <taxon>Dikarya</taxon>
        <taxon>Basidiomycota</taxon>
        <taxon>Agaricomycotina</taxon>
        <taxon>Agaricomycetes</taxon>
        <taxon>Polyporales</taxon>
        <taxon>Meripilaceae</taxon>
        <taxon>Meripilus</taxon>
    </lineage>
</organism>
<feature type="binding site" description="axial binding residue" evidence="9">
    <location>
        <position position="485"/>
    </location>
    <ligand>
        <name>heme</name>
        <dbReference type="ChEBI" id="CHEBI:30413"/>
    </ligand>
    <ligandPart>
        <name>Fe</name>
        <dbReference type="ChEBI" id="CHEBI:18248"/>
    </ligandPart>
</feature>
<comment type="pathway">
    <text evidence="2">Secondary metabolite biosynthesis.</text>
</comment>
<evidence type="ECO:0000256" key="1">
    <source>
        <dbReference type="ARBA" id="ARBA00001971"/>
    </source>
</evidence>
<keyword evidence="6" id="KW-0560">Oxidoreductase</keyword>
<name>A0AAD5UV35_9APHY</name>
<dbReference type="PRINTS" id="PR00463">
    <property type="entry name" value="EP450I"/>
</dbReference>
<evidence type="ECO:0000256" key="8">
    <source>
        <dbReference type="ARBA" id="ARBA00023033"/>
    </source>
</evidence>
<evidence type="ECO:0000256" key="3">
    <source>
        <dbReference type="ARBA" id="ARBA00010617"/>
    </source>
</evidence>
<evidence type="ECO:0000313" key="10">
    <source>
        <dbReference type="EMBL" id="KAJ3476747.1"/>
    </source>
</evidence>
<keyword evidence="5 9" id="KW-0479">Metal-binding</keyword>
<evidence type="ECO:0000256" key="4">
    <source>
        <dbReference type="ARBA" id="ARBA00022617"/>
    </source>
</evidence>
<proteinExistence type="inferred from homology"/>
<dbReference type="Gene3D" id="1.10.630.10">
    <property type="entry name" value="Cytochrome P450"/>
    <property type="match status" value="1"/>
</dbReference>
<evidence type="ECO:0008006" key="12">
    <source>
        <dbReference type="Google" id="ProtNLM"/>
    </source>
</evidence>